<sequence>MALAHDAVGDMPYPASSLRTAAAELPTLSTAFCSSSFDTPSAWVQYLTSKASSMLILLRSGCSRFVRLSIGQFLAS</sequence>
<organism evidence="1 2">
    <name type="scientific">Bradyrhizobium diazoefficiens SEMIA 5080</name>
    <dbReference type="NCBI Taxonomy" id="754504"/>
    <lineage>
        <taxon>Bacteria</taxon>
        <taxon>Pseudomonadati</taxon>
        <taxon>Pseudomonadota</taxon>
        <taxon>Alphaproteobacteria</taxon>
        <taxon>Hyphomicrobiales</taxon>
        <taxon>Nitrobacteraceae</taxon>
        <taxon>Bradyrhizobium</taxon>
    </lineage>
</organism>
<accession>A0A837CB84</accession>
<dbReference type="Proteomes" id="UP000024900">
    <property type="component" value="Unassembled WGS sequence"/>
</dbReference>
<dbReference type="EMBL" id="ADOU02000005">
    <property type="protein sequence ID" value="KGJ66574.1"/>
    <property type="molecule type" value="Genomic_DNA"/>
</dbReference>
<proteinExistence type="predicted"/>
<protein>
    <submittedName>
        <fullName evidence="1">Uncharacterized protein</fullName>
    </submittedName>
</protein>
<evidence type="ECO:0000313" key="1">
    <source>
        <dbReference type="EMBL" id="KGJ66574.1"/>
    </source>
</evidence>
<evidence type="ECO:0000313" key="2">
    <source>
        <dbReference type="Proteomes" id="UP000024900"/>
    </source>
</evidence>
<comment type="caution">
    <text evidence="1">The sequence shown here is derived from an EMBL/GenBank/DDBJ whole genome shotgun (WGS) entry which is preliminary data.</text>
</comment>
<name>A0A837CB84_9BRAD</name>
<reference evidence="1 2" key="1">
    <citation type="journal article" date="2014" name="BMC Genomics">
        <title>Comparative genomics of Bradyrhizobium japonicum CPAC 15 and Bradyrhizobium diazoefficiens CPAC 7: elite model strains for understanding symbiotic performance with soybean.</title>
        <authorList>
            <person name="Siqueira A.F."/>
            <person name="Ormeno-Orrillo E."/>
            <person name="Souza R.C."/>
            <person name="Rodrigues E.P."/>
            <person name="Almeida L.G."/>
            <person name="Barcellos F.G."/>
            <person name="Batista J.S."/>
            <person name="Nakatami A.S."/>
            <person name="Martinez-Romero E."/>
            <person name="Vasconcelos A.T."/>
            <person name="Hungria M."/>
        </authorList>
    </citation>
    <scope>NUCLEOTIDE SEQUENCE [LARGE SCALE GENOMIC DNA]</scope>
    <source>
        <strain evidence="1 2">SEMIA 5080</strain>
    </source>
</reference>
<gene>
    <name evidence="1" type="ORF">BJA5080_03194</name>
</gene>
<dbReference type="AlphaFoldDB" id="A0A837CB84"/>